<comment type="catalytic activity">
    <reaction evidence="20">
        <text>L-lysyl-glycine(out) = L-lysyl-glycine(in)</text>
        <dbReference type="Rhea" id="RHEA:79407"/>
        <dbReference type="ChEBI" id="CHEBI:191202"/>
    </reaction>
</comment>
<dbReference type="InterPro" id="IPR036259">
    <property type="entry name" value="MFS_trans_sf"/>
</dbReference>
<evidence type="ECO:0000256" key="12">
    <source>
        <dbReference type="ARBA" id="ARBA00044891"/>
    </source>
</evidence>
<comment type="catalytic activity">
    <reaction evidence="9">
        <text>L-histidyl-glycine(out) = L-histidyl-glycine(in)</text>
        <dbReference type="Rhea" id="RHEA:79395"/>
        <dbReference type="ChEBI" id="CHEBI:229957"/>
    </reaction>
</comment>
<evidence type="ECO:0000256" key="1">
    <source>
        <dbReference type="ARBA" id="ARBA00004155"/>
    </source>
</evidence>
<comment type="catalytic activity">
    <reaction evidence="15">
        <text>L-arginyl-L-alpha-amino acid(out) = L-arginyl-L-alpha-amino acid(in)</text>
        <dbReference type="Rhea" id="RHEA:79371"/>
        <dbReference type="ChEBI" id="CHEBI:84315"/>
    </reaction>
</comment>
<evidence type="ECO:0000256" key="4">
    <source>
        <dbReference type="ARBA" id="ARBA00022692"/>
    </source>
</evidence>
<protein>
    <recommendedName>
        <fullName evidence="21">Lysosomal dipeptide transporter MFSD1</fullName>
    </recommendedName>
    <alternativeName>
        <fullName evidence="22">Major facilitator superfamily domain-containing protein 1</fullName>
    </alternativeName>
</protein>
<dbReference type="GO" id="GO:0022857">
    <property type="term" value="F:transmembrane transporter activity"/>
    <property type="evidence" value="ECO:0007669"/>
    <property type="project" value="InterPro"/>
</dbReference>
<dbReference type="GO" id="GO:0005765">
    <property type="term" value="C:lysosomal membrane"/>
    <property type="evidence" value="ECO:0007669"/>
    <property type="project" value="UniProtKB-SubCell"/>
</dbReference>
<feature type="transmembrane region" description="Helical" evidence="25">
    <location>
        <begin position="379"/>
        <end position="398"/>
    </location>
</feature>
<evidence type="ECO:0000256" key="14">
    <source>
        <dbReference type="ARBA" id="ARBA00044898"/>
    </source>
</evidence>
<feature type="transmembrane region" description="Helical" evidence="25">
    <location>
        <begin position="163"/>
        <end position="182"/>
    </location>
</feature>
<comment type="function">
    <text evidence="23">Lysosomal dipeptide uniporter that selectively exports lysine, arginine or histidine-containing dipeptides with a net positive charge from the lysosome lumen into the cytosol. Could play a role in a specific type of protein O-glycosylation indirectly regulating macrophages migration and tissue invasion. Also essential for liver homeostasis.</text>
</comment>
<keyword evidence="5 25" id="KW-1133">Transmembrane helix</keyword>
<evidence type="ECO:0000256" key="15">
    <source>
        <dbReference type="ARBA" id="ARBA00044899"/>
    </source>
</evidence>
<comment type="catalytic activity">
    <reaction evidence="16">
        <text>L-lysyl-L-lysine(out) = L-lysyl-L-lysine(in)</text>
        <dbReference type="Rhea" id="RHEA:79403"/>
        <dbReference type="ChEBI" id="CHEBI:229956"/>
    </reaction>
</comment>
<evidence type="ECO:0000256" key="6">
    <source>
        <dbReference type="ARBA" id="ARBA00023136"/>
    </source>
</evidence>
<comment type="subunit">
    <text evidence="24">Homodimer. Interacts with lysosomal protein GLMP (via lumenal domain); the interaction starts while both proteins are still in the endoplasmic reticulum and is required for stabilization of MFSD1 in lysosomes but has no direct effect on its targeting to lysosomes or transporter activity.</text>
</comment>
<feature type="transmembrane region" description="Helical" evidence="25">
    <location>
        <begin position="210"/>
        <end position="233"/>
    </location>
</feature>
<evidence type="ECO:0000256" key="23">
    <source>
        <dbReference type="ARBA" id="ARBA00045709"/>
    </source>
</evidence>
<dbReference type="PANTHER" id="PTHR23512:SF3">
    <property type="entry name" value="MAJOR FACILITATOR SUPERFAMILY DOMAIN-CONTAINING PROTEIN 1"/>
    <property type="match status" value="1"/>
</dbReference>
<dbReference type="KEGG" id="paca:ID47_09200"/>
<dbReference type="AlphaFoldDB" id="A0A077AXY4"/>
<dbReference type="SUPFAM" id="SSF103473">
    <property type="entry name" value="MFS general substrate transporter"/>
    <property type="match status" value="1"/>
</dbReference>
<dbReference type="PANTHER" id="PTHR23512">
    <property type="entry name" value="MAJOR FACILITATOR SUPERFAMILY DOMAIN-CONTAINING PROTEIN 1"/>
    <property type="match status" value="1"/>
</dbReference>
<evidence type="ECO:0000256" key="8">
    <source>
        <dbReference type="ARBA" id="ARBA00044876"/>
    </source>
</evidence>
<evidence type="ECO:0000259" key="26">
    <source>
        <dbReference type="PROSITE" id="PS50850"/>
    </source>
</evidence>
<feature type="domain" description="Major facilitator superfamily (MFS) profile" evidence="26">
    <location>
        <begin position="1"/>
        <end position="406"/>
    </location>
</feature>
<dbReference type="InterPro" id="IPR052187">
    <property type="entry name" value="MFSD1"/>
</dbReference>
<comment type="subcellular location">
    <subcellularLocation>
        <location evidence="1">Lysosome membrane</location>
        <topology evidence="1">Multi-pass membrane protein</topology>
    </subcellularLocation>
</comment>
<keyword evidence="28" id="KW-1185">Reference proteome</keyword>
<dbReference type="eggNOG" id="COG2271">
    <property type="taxonomic scope" value="Bacteria"/>
</dbReference>
<comment type="similarity">
    <text evidence="2">Belongs to the major facilitator superfamily.</text>
</comment>
<evidence type="ECO:0000256" key="22">
    <source>
        <dbReference type="ARBA" id="ARBA00045018"/>
    </source>
</evidence>
<reference evidence="27 28" key="1">
    <citation type="submission" date="2014-07" db="EMBL/GenBank/DDBJ databases">
        <title>Comparative genomic insights into amoeba endosymbionts belonging to the families of Holosporaceae and Candidatus Midichloriaceae within Rickettsiales.</title>
        <authorList>
            <person name="Wang Z."/>
            <person name="Wu M."/>
        </authorList>
    </citation>
    <scope>NUCLEOTIDE SEQUENCE [LARGE SCALE GENOMIC DNA]</scope>
    <source>
        <strain evidence="27">PRA3</strain>
    </source>
</reference>
<comment type="catalytic activity">
    <reaction evidence="12">
        <text>L-lysyl-L-alpha-amino acid(out) = L-lysyl-L-alpha-amino acid(in)</text>
        <dbReference type="Rhea" id="RHEA:79387"/>
        <dbReference type="ChEBI" id="CHEBI:229965"/>
    </reaction>
</comment>
<evidence type="ECO:0000256" key="17">
    <source>
        <dbReference type="ARBA" id="ARBA00044903"/>
    </source>
</evidence>
<evidence type="ECO:0000256" key="9">
    <source>
        <dbReference type="ARBA" id="ARBA00044878"/>
    </source>
</evidence>
<evidence type="ECO:0000313" key="28">
    <source>
        <dbReference type="Proteomes" id="UP000028926"/>
    </source>
</evidence>
<evidence type="ECO:0000256" key="2">
    <source>
        <dbReference type="ARBA" id="ARBA00008335"/>
    </source>
</evidence>
<dbReference type="PROSITE" id="PS50850">
    <property type="entry name" value="MFS"/>
    <property type="match status" value="1"/>
</dbReference>
<evidence type="ECO:0000256" key="13">
    <source>
        <dbReference type="ARBA" id="ARBA00044893"/>
    </source>
</evidence>
<dbReference type="OrthoDB" id="272777at2"/>
<comment type="catalytic activity">
    <reaction evidence="8">
        <text>L-lysyl-L-alanine(out) = L-lysyl-L-alanine(in)</text>
        <dbReference type="Rhea" id="RHEA:79399"/>
        <dbReference type="ChEBI" id="CHEBI:229954"/>
    </reaction>
</comment>
<evidence type="ECO:0000256" key="5">
    <source>
        <dbReference type="ARBA" id="ARBA00022989"/>
    </source>
</evidence>
<dbReference type="InterPro" id="IPR011701">
    <property type="entry name" value="MFS"/>
</dbReference>
<feature type="transmembrane region" description="Helical" evidence="25">
    <location>
        <begin position="301"/>
        <end position="324"/>
    </location>
</feature>
<comment type="catalytic activity">
    <reaction evidence="10">
        <text>L-alpha-aminoacyl-L-arginine(out) = L-alpha-aminoacyl-L-arginine(in)</text>
        <dbReference type="Rhea" id="RHEA:79367"/>
        <dbReference type="ChEBI" id="CHEBI:229968"/>
    </reaction>
</comment>
<feature type="transmembrane region" description="Helical" evidence="25">
    <location>
        <begin position="245"/>
        <end position="265"/>
    </location>
</feature>
<keyword evidence="4 25" id="KW-0812">Transmembrane</keyword>
<dbReference type="InterPro" id="IPR020846">
    <property type="entry name" value="MFS_dom"/>
</dbReference>
<evidence type="ECO:0000256" key="11">
    <source>
        <dbReference type="ARBA" id="ARBA00044884"/>
    </source>
</evidence>
<evidence type="ECO:0000256" key="25">
    <source>
        <dbReference type="SAM" id="Phobius"/>
    </source>
</evidence>
<evidence type="ECO:0000256" key="19">
    <source>
        <dbReference type="ARBA" id="ARBA00044919"/>
    </source>
</evidence>
<evidence type="ECO:0000256" key="18">
    <source>
        <dbReference type="ARBA" id="ARBA00044912"/>
    </source>
</evidence>
<evidence type="ECO:0000256" key="10">
    <source>
        <dbReference type="ARBA" id="ARBA00044881"/>
    </source>
</evidence>
<comment type="catalytic activity">
    <reaction evidence="13">
        <text>L-alpha-aminoacyl-L-lysine(out) = L-alpha-aminoacyl-L-lysine(in)</text>
        <dbReference type="Rhea" id="RHEA:79383"/>
        <dbReference type="ChEBI" id="CHEBI:229966"/>
    </reaction>
</comment>
<evidence type="ECO:0000256" key="16">
    <source>
        <dbReference type="ARBA" id="ARBA00044900"/>
    </source>
</evidence>
<keyword evidence="3" id="KW-0813">Transport</keyword>
<evidence type="ECO:0000256" key="3">
    <source>
        <dbReference type="ARBA" id="ARBA00022448"/>
    </source>
</evidence>
<comment type="catalytic activity">
    <reaction evidence="19">
        <text>L-alanyl-L-lysine(out) = L-alanyl-L-lysine(in)</text>
        <dbReference type="Rhea" id="RHEA:79415"/>
        <dbReference type="ChEBI" id="CHEBI:192470"/>
    </reaction>
</comment>
<sequence>MKLRPWLIWGCAGLFYLYEMILRASPGVIAKDLMSDLGVASTALGVLSSFYYYSYVALQIPCGVIVDRLGPRRVVTYSTLLCVIGSILFAYSDSLWGAQIGRFLIGAGSACAFLSCLKIGSEWFVPAQFAMIAGLTNMMGTVGGMVSGPPFAVLSNSFGWRQATLLAAMAGVVLAIICWMVMRDKQQDSTESEESLSQGLGRVARDPFNWIVAAVGGLMYIPISAFCELWAVPFLMEKYQISNEIASRASIMVYLGIAVGSPLAARLSNYLNNPVRVMGLSSLATAGLFMAAVRFDSITYNFMLLVLFLAGMTNAGQVMCFAAIKENVPNRLSGTAVGFTNAIVMMSGIIFQPLLGVLLDMVWQGQLNDDGSRYYGTEAYQTAMMTIPLCFVVGWIMLHFGGRKQMVCDNA</sequence>
<feature type="transmembrane region" description="Helical" evidence="25">
    <location>
        <begin position="129"/>
        <end position="151"/>
    </location>
</feature>
<dbReference type="Gene3D" id="1.20.1250.20">
    <property type="entry name" value="MFS general substrate transporter like domains"/>
    <property type="match status" value="2"/>
</dbReference>
<dbReference type="HOGENOM" id="CLU_001265_62_1_5"/>
<evidence type="ECO:0000256" key="20">
    <source>
        <dbReference type="ARBA" id="ARBA00044924"/>
    </source>
</evidence>
<accession>A0A077AXY4</accession>
<dbReference type="Pfam" id="PF07690">
    <property type="entry name" value="MFS_1"/>
    <property type="match status" value="1"/>
</dbReference>
<name>A0A077AXY4_9PROT</name>
<feature type="transmembrane region" description="Helical" evidence="25">
    <location>
        <begin position="74"/>
        <end position="92"/>
    </location>
</feature>
<proteinExistence type="inferred from homology"/>
<feature type="transmembrane region" description="Helical" evidence="25">
    <location>
        <begin position="336"/>
        <end position="359"/>
    </location>
</feature>
<evidence type="ECO:0000313" key="27">
    <source>
        <dbReference type="EMBL" id="AIK96874.1"/>
    </source>
</evidence>
<dbReference type="STRING" id="91604.ID47_09200"/>
<dbReference type="RefSeq" id="WP_038465647.1">
    <property type="nucleotide sequence ID" value="NZ_CP008941.1"/>
</dbReference>
<feature type="transmembrane region" description="Helical" evidence="25">
    <location>
        <begin position="98"/>
        <end position="117"/>
    </location>
</feature>
<feature type="transmembrane region" description="Helical" evidence="25">
    <location>
        <begin position="40"/>
        <end position="62"/>
    </location>
</feature>
<comment type="catalytic activity">
    <reaction evidence="11">
        <text>L-alpha-aminoacyl-L-histidine(out) = L-alpha-aminoacyl-L-histidine(in)</text>
        <dbReference type="Rhea" id="RHEA:79375"/>
        <dbReference type="ChEBI" id="CHEBI:229967"/>
    </reaction>
</comment>
<comment type="catalytic activity">
    <reaction evidence="17">
        <text>L-arginyl-glycine(out) = L-arginyl-glycine(in)</text>
        <dbReference type="Rhea" id="RHEA:79391"/>
        <dbReference type="ChEBI" id="CHEBI:229955"/>
    </reaction>
</comment>
<gene>
    <name evidence="27" type="ORF">ID47_09200</name>
</gene>
<dbReference type="Proteomes" id="UP000028926">
    <property type="component" value="Chromosome"/>
</dbReference>
<dbReference type="EMBL" id="CP008941">
    <property type="protein sequence ID" value="AIK96874.1"/>
    <property type="molecule type" value="Genomic_DNA"/>
</dbReference>
<keyword evidence="7" id="KW-0458">Lysosome</keyword>
<feature type="transmembrane region" description="Helical" evidence="25">
    <location>
        <begin position="277"/>
        <end position="295"/>
    </location>
</feature>
<evidence type="ECO:0000256" key="21">
    <source>
        <dbReference type="ARBA" id="ARBA00044985"/>
    </source>
</evidence>
<organism evidence="27 28">
    <name type="scientific">Candidatus Odyssella acanthamoebae</name>
    <dbReference type="NCBI Taxonomy" id="91604"/>
    <lineage>
        <taxon>Bacteria</taxon>
        <taxon>Pseudomonadati</taxon>
        <taxon>Pseudomonadota</taxon>
        <taxon>Alphaproteobacteria</taxon>
        <taxon>Holosporales</taxon>
        <taxon>Candidatus Paracaedibacteraceae</taxon>
        <taxon>Candidatus Odyssella</taxon>
    </lineage>
</organism>
<comment type="catalytic activity">
    <reaction evidence="14">
        <text>L-aspartyl-L-lysine(out) = L-aspartyl-L-lysine(in)</text>
        <dbReference type="Rhea" id="RHEA:79411"/>
        <dbReference type="ChEBI" id="CHEBI:229953"/>
    </reaction>
</comment>
<comment type="catalytic activity">
    <reaction evidence="18">
        <text>L-histidyl-L-alpha-amino acid(out) = L-histidyl-L-alpha-amino acid(in)</text>
        <dbReference type="Rhea" id="RHEA:79379"/>
        <dbReference type="ChEBI" id="CHEBI:229964"/>
    </reaction>
</comment>
<evidence type="ECO:0000256" key="7">
    <source>
        <dbReference type="ARBA" id="ARBA00023228"/>
    </source>
</evidence>
<evidence type="ECO:0000256" key="24">
    <source>
        <dbReference type="ARBA" id="ARBA00046376"/>
    </source>
</evidence>
<keyword evidence="6 25" id="KW-0472">Membrane</keyword>